<evidence type="ECO:0000256" key="2">
    <source>
        <dbReference type="ARBA" id="ARBA00022614"/>
    </source>
</evidence>
<proteinExistence type="inferred from homology"/>
<reference evidence="7" key="2">
    <citation type="submission" date="2021-12" db="EMBL/GenBank/DDBJ databases">
        <title>Resequencing data analysis of finger millet.</title>
        <authorList>
            <person name="Hatakeyama M."/>
            <person name="Aluri S."/>
            <person name="Balachadran M.T."/>
            <person name="Sivarajan S.R."/>
            <person name="Poveda L."/>
            <person name="Shimizu-Inatsugi R."/>
            <person name="Schlapbach R."/>
            <person name="Sreeman S.M."/>
            <person name="Shimizu K.K."/>
        </authorList>
    </citation>
    <scope>NUCLEOTIDE SEQUENCE</scope>
</reference>
<dbReference type="Gene3D" id="1.20.5.4130">
    <property type="match status" value="1"/>
</dbReference>
<dbReference type="Pfam" id="PF18052">
    <property type="entry name" value="Rx_N"/>
    <property type="match status" value="1"/>
</dbReference>
<evidence type="ECO:0000256" key="4">
    <source>
        <dbReference type="ARBA" id="ARBA00022741"/>
    </source>
</evidence>
<keyword evidence="8" id="KW-1185">Reference proteome</keyword>
<gene>
    <name evidence="7" type="primary">ga03750</name>
    <name evidence="7" type="ORF">PR202_ga03750</name>
</gene>
<keyword evidence="2" id="KW-0433">Leucine-rich repeat</keyword>
<comment type="similarity">
    <text evidence="1">Belongs to the disease resistance NB-LRR family.</text>
</comment>
<protein>
    <recommendedName>
        <fullName evidence="6">Disease resistance N-terminal domain-containing protein</fullName>
    </recommendedName>
</protein>
<dbReference type="GO" id="GO:0006952">
    <property type="term" value="P:defense response"/>
    <property type="evidence" value="ECO:0007669"/>
    <property type="project" value="UniProtKB-KW"/>
</dbReference>
<sequence>MVLAGPLVFAGKTVAAAVMKEIVNKAFSYLNSYFGVQTMAELKRKLDRGLPKIQAVLDIISPDQVKDKSAALDTWFWQLRDAVEKAEDAIDEIELREAVEDLDEAAAGVADFLALADHLKGHTGPQGDDFLNSDRETGSMLTTTEVLGRHQEKELVAE</sequence>
<dbReference type="EMBL" id="BQKI01000002">
    <property type="protein sequence ID" value="GJM87760.1"/>
    <property type="molecule type" value="Genomic_DNA"/>
</dbReference>
<evidence type="ECO:0000313" key="8">
    <source>
        <dbReference type="Proteomes" id="UP001054889"/>
    </source>
</evidence>
<dbReference type="AlphaFoldDB" id="A0AAV5BPT6"/>
<keyword evidence="4" id="KW-0547">Nucleotide-binding</keyword>
<evidence type="ECO:0000256" key="1">
    <source>
        <dbReference type="ARBA" id="ARBA00008894"/>
    </source>
</evidence>
<evidence type="ECO:0000259" key="6">
    <source>
        <dbReference type="Pfam" id="PF18052"/>
    </source>
</evidence>
<keyword evidence="3" id="KW-0677">Repeat</keyword>
<dbReference type="InterPro" id="IPR041118">
    <property type="entry name" value="Rx_N"/>
</dbReference>
<evidence type="ECO:0000313" key="7">
    <source>
        <dbReference type="EMBL" id="GJM87760.1"/>
    </source>
</evidence>
<evidence type="ECO:0000256" key="3">
    <source>
        <dbReference type="ARBA" id="ARBA00022737"/>
    </source>
</evidence>
<feature type="domain" description="Disease resistance N-terminal" evidence="6">
    <location>
        <begin position="18"/>
        <end position="98"/>
    </location>
</feature>
<dbReference type="GO" id="GO:0000166">
    <property type="term" value="F:nucleotide binding"/>
    <property type="evidence" value="ECO:0007669"/>
    <property type="project" value="UniProtKB-KW"/>
</dbReference>
<organism evidence="7 8">
    <name type="scientific">Eleusine coracana subsp. coracana</name>
    <dbReference type="NCBI Taxonomy" id="191504"/>
    <lineage>
        <taxon>Eukaryota</taxon>
        <taxon>Viridiplantae</taxon>
        <taxon>Streptophyta</taxon>
        <taxon>Embryophyta</taxon>
        <taxon>Tracheophyta</taxon>
        <taxon>Spermatophyta</taxon>
        <taxon>Magnoliopsida</taxon>
        <taxon>Liliopsida</taxon>
        <taxon>Poales</taxon>
        <taxon>Poaceae</taxon>
        <taxon>PACMAD clade</taxon>
        <taxon>Chloridoideae</taxon>
        <taxon>Cynodonteae</taxon>
        <taxon>Eleusininae</taxon>
        <taxon>Eleusine</taxon>
    </lineage>
</organism>
<reference evidence="7" key="1">
    <citation type="journal article" date="2018" name="DNA Res.">
        <title>Multiple hybrid de novo genome assembly of finger millet, an orphan allotetraploid crop.</title>
        <authorList>
            <person name="Hatakeyama M."/>
            <person name="Aluri S."/>
            <person name="Balachadran M.T."/>
            <person name="Sivarajan S.R."/>
            <person name="Patrignani A."/>
            <person name="Gruter S."/>
            <person name="Poveda L."/>
            <person name="Shimizu-Inatsugi R."/>
            <person name="Baeten J."/>
            <person name="Francoijs K.J."/>
            <person name="Nataraja K.N."/>
            <person name="Reddy Y.A.N."/>
            <person name="Phadnis S."/>
            <person name="Ravikumar R.L."/>
            <person name="Schlapbach R."/>
            <person name="Sreeman S.M."/>
            <person name="Shimizu K.K."/>
        </authorList>
    </citation>
    <scope>NUCLEOTIDE SEQUENCE</scope>
</reference>
<evidence type="ECO:0000256" key="5">
    <source>
        <dbReference type="ARBA" id="ARBA00022821"/>
    </source>
</evidence>
<accession>A0AAV5BPT6</accession>
<dbReference type="Proteomes" id="UP001054889">
    <property type="component" value="Unassembled WGS sequence"/>
</dbReference>
<name>A0AAV5BPT6_ELECO</name>
<comment type="caution">
    <text evidence="7">The sequence shown here is derived from an EMBL/GenBank/DDBJ whole genome shotgun (WGS) entry which is preliminary data.</text>
</comment>
<keyword evidence="5" id="KW-0611">Plant defense</keyword>